<sequence length="136" mass="15353">MHLWPTKNLRDSFKHSYLKRLEWNYQRMKAEKDQQSSTEQKLLENENQDQSNNGDAPNLLNCEAGSVSSLFQELLLVLSCCYCCFCCGGIEIDGLTFSRSGVVVLAEMELLVLMRNKELHGSASILSSMLLVKICA</sequence>
<comment type="caution">
    <text evidence="2">The sequence shown here is derived from an EMBL/GenBank/DDBJ whole genome shotgun (WGS) entry which is preliminary data.</text>
</comment>
<accession>A0A445GJ51</accession>
<organism evidence="2 3">
    <name type="scientific">Glycine soja</name>
    <name type="common">Wild soybean</name>
    <dbReference type="NCBI Taxonomy" id="3848"/>
    <lineage>
        <taxon>Eukaryota</taxon>
        <taxon>Viridiplantae</taxon>
        <taxon>Streptophyta</taxon>
        <taxon>Embryophyta</taxon>
        <taxon>Tracheophyta</taxon>
        <taxon>Spermatophyta</taxon>
        <taxon>Magnoliopsida</taxon>
        <taxon>eudicotyledons</taxon>
        <taxon>Gunneridae</taxon>
        <taxon>Pentapetalae</taxon>
        <taxon>rosids</taxon>
        <taxon>fabids</taxon>
        <taxon>Fabales</taxon>
        <taxon>Fabaceae</taxon>
        <taxon>Papilionoideae</taxon>
        <taxon>50 kb inversion clade</taxon>
        <taxon>NPAAA clade</taxon>
        <taxon>indigoferoid/millettioid clade</taxon>
        <taxon>Phaseoleae</taxon>
        <taxon>Glycine</taxon>
        <taxon>Glycine subgen. Soja</taxon>
    </lineage>
</organism>
<dbReference type="PANTHER" id="PTHR37263:SF2">
    <property type="entry name" value="EXPRESSED PROTEIN"/>
    <property type="match status" value="1"/>
</dbReference>
<dbReference type="AlphaFoldDB" id="A0A445GJ51"/>
<dbReference type="EMBL" id="QZWG01000016">
    <property type="protein sequence ID" value="RZB61223.1"/>
    <property type="molecule type" value="Genomic_DNA"/>
</dbReference>
<feature type="region of interest" description="Disordered" evidence="1">
    <location>
        <begin position="31"/>
        <end position="56"/>
    </location>
</feature>
<dbReference type="PANTHER" id="PTHR37263">
    <property type="entry name" value="EXPRESSED PROTEIN"/>
    <property type="match status" value="1"/>
</dbReference>
<evidence type="ECO:0000313" key="3">
    <source>
        <dbReference type="Proteomes" id="UP000289340"/>
    </source>
</evidence>
<reference evidence="2 3" key="1">
    <citation type="submission" date="2018-09" db="EMBL/GenBank/DDBJ databases">
        <title>A high-quality reference genome of wild soybean provides a powerful tool to mine soybean genomes.</title>
        <authorList>
            <person name="Xie M."/>
            <person name="Chung C.Y.L."/>
            <person name="Li M.-W."/>
            <person name="Wong F.-L."/>
            <person name="Chan T.-F."/>
            <person name="Lam H.-M."/>
        </authorList>
    </citation>
    <scope>NUCLEOTIDE SEQUENCE [LARGE SCALE GENOMIC DNA]</scope>
    <source>
        <strain evidence="3">cv. W05</strain>
        <tissue evidence="2">Hypocotyl of etiolated seedlings</tissue>
    </source>
</reference>
<name>A0A445GJ51_GLYSO</name>
<gene>
    <name evidence="2" type="ORF">D0Y65_043811</name>
</gene>
<keyword evidence="3" id="KW-1185">Reference proteome</keyword>
<proteinExistence type="predicted"/>
<dbReference type="Proteomes" id="UP000289340">
    <property type="component" value="Chromosome 16"/>
</dbReference>
<evidence type="ECO:0000313" key="2">
    <source>
        <dbReference type="EMBL" id="RZB61223.1"/>
    </source>
</evidence>
<evidence type="ECO:0000256" key="1">
    <source>
        <dbReference type="SAM" id="MobiDB-lite"/>
    </source>
</evidence>
<protein>
    <submittedName>
        <fullName evidence="2">Uncharacterized protein</fullName>
    </submittedName>
</protein>